<evidence type="ECO:0000256" key="6">
    <source>
        <dbReference type="ARBA" id="ARBA00022679"/>
    </source>
</evidence>
<keyword evidence="6" id="KW-0808">Transferase</keyword>
<gene>
    <name evidence="23" type="ORF">OLC1_LOCUS15686</name>
</gene>
<keyword evidence="10 19" id="KW-0547">Nucleotide-binding</keyword>
<proteinExistence type="inferred from homology"/>
<evidence type="ECO:0000256" key="15">
    <source>
        <dbReference type="ARBA" id="ARBA00023170"/>
    </source>
</evidence>
<feature type="compositionally biased region" description="Basic and acidic residues" evidence="20">
    <location>
        <begin position="505"/>
        <end position="515"/>
    </location>
</feature>
<dbReference type="PROSITE" id="PS51450">
    <property type="entry name" value="LRR"/>
    <property type="match status" value="1"/>
</dbReference>
<dbReference type="GO" id="GO:0006952">
    <property type="term" value="P:defense response"/>
    <property type="evidence" value="ECO:0007669"/>
    <property type="project" value="UniProtKB-ARBA"/>
</dbReference>
<dbReference type="EC" id="2.7.11.1" evidence="3"/>
<evidence type="ECO:0000256" key="18">
    <source>
        <dbReference type="ARBA" id="ARBA00048679"/>
    </source>
</evidence>
<dbReference type="InterPro" id="IPR003591">
    <property type="entry name" value="Leu-rich_rpt_typical-subtyp"/>
</dbReference>
<keyword evidence="4" id="KW-0723">Serine/threonine-protein kinase</keyword>
<keyword evidence="5" id="KW-0433">Leucine-rich repeat</keyword>
<keyword evidence="12 19" id="KW-0067">ATP-binding</keyword>
<dbReference type="SUPFAM" id="SSF52058">
    <property type="entry name" value="L domain-like"/>
    <property type="match status" value="2"/>
</dbReference>
<feature type="transmembrane region" description="Helical" evidence="21">
    <location>
        <begin position="12"/>
        <end position="31"/>
    </location>
</feature>
<evidence type="ECO:0000256" key="21">
    <source>
        <dbReference type="SAM" id="Phobius"/>
    </source>
</evidence>
<evidence type="ECO:0000256" key="10">
    <source>
        <dbReference type="ARBA" id="ARBA00022741"/>
    </source>
</evidence>
<feature type="domain" description="Protein kinase" evidence="22">
    <location>
        <begin position="549"/>
        <end position="829"/>
    </location>
</feature>
<dbReference type="FunFam" id="3.80.10.10:FF:000190">
    <property type="entry name" value="Receptor-like kinase TMK4"/>
    <property type="match status" value="1"/>
</dbReference>
<keyword evidence="13 21" id="KW-1133">Transmembrane helix</keyword>
<dbReference type="FunFam" id="3.80.10.10:FF:000129">
    <property type="entry name" value="Leucine-rich repeat receptor-like kinase"/>
    <property type="match status" value="1"/>
</dbReference>
<feature type="region of interest" description="Disordered" evidence="20">
    <location>
        <begin position="505"/>
        <end position="537"/>
    </location>
</feature>
<dbReference type="Pfam" id="PF08263">
    <property type="entry name" value="LRRNT_2"/>
    <property type="match status" value="2"/>
</dbReference>
<dbReference type="SMART" id="SM00369">
    <property type="entry name" value="LRR_TYP"/>
    <property type="match status" value="5"/>
</dbReference>
<evidence type="ECO:0000256" key="5">
    <source>
        <dbReference type="ARBA" id="ARBA00022614"/>
    </source>
</evidence>
<comment type="catalytic activity">
    <reaction evidence="17">
        <text>L-threonyl-[protein] + ATP = O-phospho-L-threonyl-[protein] + ADP + H(+)</text>
        <dbReference type="Rhea" id="RHEA:46608"/>
        <dbReference type="Rhea" id="RHEA-COMP:11060"/>
        <dbReference type="Rhea" id="RHEA-COMP:11605"/>
        <dbReference type="ChEBI" id="CHEBI:15378"/>
        <dbReference type="ChEBI" id="CHEBI:30013"/>
        <dbReference type="ChEBI" id="CHEBI:30616"/>
        <dbReference type="ChEBI" id="CHEBI:61977"/>
        <dbReference type="ChEBI" id="CHEBI:456216"/>
        <dbReference type="EC" id="2.7.11.1"/>
    </reaction>
</comment>
<sequence length="897" mass="98546">MGGEKHRFLMHIWYYLFLFSTLFFIINIHHVSADDFAVMRSLAQGLNGTNWSGSNPCEWKGIQCDSSGRVTEIDLSGRFITGQLTPDLNQLSSLQTLNLRNNQITGLLPSLSNLANLQDVFLDSNSFTSVPKDFLSGLTSLQTFSISSNPRLAQWRIPDTLKDSTQLVSFMASTASISGPIPDIFESFPSLQNLRLSYNNISGPLPPSLAKSGIQNLWINNQIPRLIGNLDVIGSMSQLIQVWVHVNYFTGPIPDLSGCKYLIDLQLRDNNLTGLIPASLVSLPALKNVTLNNNRLQGPMPSFRNDVNATIGTDNNRFCNPSPGTCDPQVTILLQVASDLGYPFVLAESWKGNDACQNWESITCISGRVTVINFAARNFTGTISPAIANLTSLRSLILNNNSLTGPIPSSLTSLQGLTLLDVSNNNVSGKIPPFGPTVTVKTSGNPFIGVDLPSSSPGSKAGTTRKASVSPWIVVVVLVVVITMVVLGLVLYRRCLKKRNKFKWEKGTEKRENSQKIDSGSTSETGSQTSDGRSGPIAIDKLREVTGNFNEKNILGRGGFGIVYKGQLHDGTQIAVKRMESLATTQKGLDEFKAETDVLSKVKHRNLVALVGFCVNGNERLLVYEYMPQGTLAQHLFGWQERGVPPLSWKQRLAIALDVARGVEYLHGLAHQSFIHRDLKPSNILLGDDMRAKVSDFGLVKSAPDGKYSIETRLAGTFGYLAPEYASTGRVTAKVDVFAYGVILMEIITGRKSLDDTLPEEKSHLVAWFRKVIVNKEDIRAYLDPTLEPDEETFKCICEVAELAAHCTAREPNQRPAMGHVVSVLSPLVNQWKPFSHEEEEGFGIDLSMSLPEALAKWKDSEFNEDLTDTSSHLFGKNSTGFTHTARTSSQTTRSYE</sequence>
<comment type="subcellular location">
    <subcellularLocation>
        <location evidence="1">Membrane</location>
        <topology evidence="1">Single-pass membrane protein</topology>
    </subcellularLocation>
</comment>
<protein>
    <recommendedName>
        <fullName evidence="3">non-specific serine/threonine protein kinase</fullName>
        <ecNumber evidence="3">2.7.11.1</ecNumber>
    </recommendedName>
</protein>
<dbReference type="PROSITE" id="PS00108">
    <property type="entry name" value="PROTEIN_KINASE_ST"/>
    <property type="match status" value="1"/>
</dbReference>
<dbReference type="PROSITE" id="PS50011">
    <property type="entry name" value="PROTEIN_KINASE_DOM"/>
    <property type="match status" value="1"/>
</dbReference>
<dbReference type="InterPro" id="IPR032675">
    <property type="entry name" value="LRR_dom_sf"/>
</dbReference>
<evidence type="ECO:0000256" key="17">
    <source>
        <dbReference type="ARBA" id="ARBA00047899"/>
    </source>
</evidence>
<dbReference type="EMBL" id="OX459122">
    <property type="protein sequence ID" value="CAI9107348.1"/>
    <property type="molecule type" value="Genomic_DNA"/>
</dbReference>
<dbReference type="SMART" id="SM00220">
    <property type="entry name" value="S_TKc"/>
    <property type="match status" value="1"/>
</dbReference>
<dbReference type="InterPro" id="IPR001611">
    <property type="entry name" value="Leu-rich_rpt"/>
</dbReference>
<dbReference type="InterPro" id="IPR052422">
    <property type="entry name" value="Auxin_Ser/Thr_Kinase"/>
</dbReference>
<dbReference type="InterPro" id="IPR000719">
    <property type="entry name" value="Prot_kinase_dom"/>
</dbReference>
<feature type="compositionally biased region" description="Low complexity" evidence="20">
    <location>
        <begin position="519"/>
        <end position="532"/>
    </location>
</feature>
<feature type="transmembrane region" description="Helical" evidence="21">
    <location>
        <begin position="472"/>
        <end position="492"/>
    </location>
</feature>
<dbReference type="GO" id="GO:0051707">
    <property type="term" value="P:response to other organism"/>
    <property type="evidence" value="ECO:0007669"/>
    <property type="project" value="UniProtKB-ARBA"/>
</dbReference>
<evidence type="ECO:0000256" key="20">
    <source>
        <dbReference type="SAM" id="MobiDB-lite"/>
    </source>
</evidence>
<evidence type="ECO:0000256" key="11">
    <source>
        <dbReference type="ARBA" id="ARBA00022777"/>
    </source>
</evidence>
<dbReference type="PROSITE" id="PS00107">
    <property type="entry name" value="PROTEIN_KINASE_ATP"/>
    <property type="match status" value="1"/>
</dbReference>
<keyword evidence="7 21" id="KW-0812">Transmembrane</keyword>
<dbReference type="Proteomes" id="UP001161247">
    <property type="component" value="Chromosome 5"/>
</dbReference>
<evidence type="ECO:0000256" key="2">
    <source>
        <dbReference type="ARBA" id="ARBA00008684"/>
    </source>
</evidence>
<evidence type="ECO:0000256" key="7">
    <source>
        <dbReference type="ARBA" id="ARBA00022692"/>
    </source>
</evidence>
<comment type="catalytic activity">
    <reaction evidence="18">
        <text>L-seryl-[protein] + ATP = O-phospho-L-seryl-[protein] + ADP + H(+)</text>
        <dbReference type="Rhea" id="RHEA:17989"/>
        <dbReference type="Rhea" id="RHEA-COMP:9863"/>
        <dbReference type="Rhea" id="RHEA-COMP:11604"/>
        <dbReference type="ChEBI" id="CHEBI:15378"/>
        <dbReference type="ChEBI" id="CHEBI:29999"/>
        <dbReference type="ChEBI" id="CHEBI:30616"/>
        <dbReference type="ChEBI" id="CHEBI:83421"/>
        <dbReference type="ChEBI" id="CHEBI:456216"/>
        <dbReference type="EC" id="2.7.11.1"/>
    </reaction>
</comment>
<dbReference type="CDD" id="cd14066">
    <property type="entry name" value="STKc_IRAK"/>
    <property type="match status" value="1"/>
</dbReference>
<dbReference type="FunFam" id="3.30.200.20:FF:000039">
    <property type="entry name" value="receptor-like protein kinase FERONIA"/>
    <property type="match status" value="1"/>
</dbReference>
<dbReference type="InterPro" id="IPR008271">
    <property type="entry name" value="Ser/Thr_kinase_AS"/>
</dbReference>
<dbReference type="InterPro" id="IPR017441">
    <property type="entry name" value="Protein_kinase_ATP_BS"/>
</dbReference>
<evidence type="ECO:0000313" key="24">
    <source>
        <dbReference type="Proteomes" id="UP001161247"/>
    </source>
</evidence>
<dbReference type="Gene3D" id="1.10.510.10">
    <property type="entry name" value="Transferase(Phosphotransferase) domain 1"/>
    <property type="match status" value="1"/>
</dbReference>
<keyword evidence="11" id="KW-0418">Kinase</keyword>
<evidence type="ECO:0000256" key="12">
    <source>
        <dbReference type="ARBA" id="ARBA00022840"/>
    </source>
</evidence>
<comment type="similarity">
    <text evidence="2">Belongs to the protein kinase superfamily. Ser/Thr protein kinase family.</text>
</comment>
<evidence type="ECO:0000256" key="14">
    <source>
        <dbReference type="ARBA" id="ARBA00023136"/>
    </source>
</evidence>
<keyword evidence="15" id="KW-0675">Receptor</keyword>
<evidence type="ECO:0000256" key="3">
    <source>
        <dbReference type="ARBA" id="ARBA00012513"/>
    </source>
</evidence>
<dbReference type="GO" id="GO:0004674">
    <property type="term" value="F:protein serine/threonine kinase activity"/>
    <property type="evidence" value="ECO:0007669"/>
    <property type="project" value="UniProtKB-KW"/>
</dbReference>
<accession>A0AAV1DI30</accession>
<dbReference type="InterPro" id="IPR011009">
    <property type="entry name" value="Kinase-like_dom_sf"/>
</dbReference>
<evidence type="ECO:0000256" key="19">
    <source>
        <dbReference type="PROSITE-ProRule" id="PRU10141"/>
    </source>
</evidence>
<dbReference type="PANTHER" id="PTHR47986">
    <property type="entry name" value="OSJNBA0070M12.3 PROTEIN"/>
    <property type="match status" value="1"/>
</dbReference>
<evidence type="ECO:0000256" key="9">
    <source>
        <dbReference type="ARBA" id="ARBA00022737"/>
    </source>
</evidence>
<organism evidence="23 24">
    <name type="scientific">Oldenlandia corymbosa var. corymbosa</name>
    <dbReference type="NCBI Taxonomy" id="529605"/>
    <lineage>
        <taxon>Eukaryota</taxon>
        <taxon>Viridiplantae</taxon>
        <taxon>Streptophyta</taxon>
        <taxon>Embryophyta</taxon>
        <taxon>Tracheophyta</taxon>
        <taxon>Spermatophyta</taxon>
        <taxon>Magnoliopsida</taxon>
        <taxon>eudicotyledons</taxon>
        <taxon>Gunneridae</taxon>
        <taxon>Pentapetalae</taxon>
        <taxon>asterids</taxon>
        <taxon>lamiids</taxon>
        <taxon>Gentianales</taxon>
        <taxon>Rubiaceae</taxon>
        <taxon>Rubioideae</taxon>
        <taxon>Spermacoceae</taxon>
        <taxon>Hedyotis-Oldenlandia complex</taxon>
        <taxon>Oldenlandia</taxon>
    </lineage>
</organism>
<dbReference type="Pfam" id="PF07714">
    <property type="entry name" value="PK_Tyr_Ser-Thr"/>
    <property type="match status" value="1"/>
</dbReference>
<keyword evidence="14 21" id="KW-0472">Membrane</keyword>
<evidence type="ECO:0000259" key="22">
    <source>
        <dbReference type="PROSITE" id="PS50011"/>
    </source>
</evidence>
<keyword evidence="16" id="KW-0325">Glycoprotein</keyword>
<keyword evidence="9" id="KW-0677">Repeat</keyword>
<evidence type="ECO:0000256" key="1">
    <source>
        <dbReference type="ARBA" id="ARBA00004167"/>
    </source>
</evidence>
<dbReference type="Pfam" id="PF13855">
    <property type="entry name" value="LRR_8"/>
    <property type="match status" value="1"/>
</dbReference>
<name>A0AAV1DI30_OLDCO</name>
<evidence type="ECO:0000256" key="13">
    <source>
        <dbReference type="ARBA" id="ARBA00022989"/>
    </source>
</evidence>
<evidence type="ECO:0000256" key="4">
    <source>
        <dbReference type="ARBA" id="ARBA00022527"/>
    </source>
</evidence>
<dbReference type="InterPro" id="IPR013210">
    <property type="entry name" value="LRR_N_plant-typ"/>
</dbReference>
<dbReference type="GO" id="GO:0016020">
    <property type="term" value="C:membrane"/>
    <property type="evidence" value="ECO:0007669"/>
    <property type="project" value="UniProtKB-SubCell"/>
</dbReference>
<dbReference type="SUPFAM" id="SSF56112">
    <property type="entry name" value="Protein kinase-like (PK-like)"/>
    <property type="match status" value="1"/>
</dbReference>
<dbReference type="GO" id="GO:0005524">
    <property type="term" value="F:ATP binding"/>
    <property type="evidence" value="ECO:0007669"/>
    <property type="project" value="UniProtKB-UniRule"/>
</dbReference>
<dbReference type="PANTHER" id="PTHR47986:SF9">
    <property type="entry name" value="RECEPTOR-LIKE KINASE TMK4"/>
    <property type="match status" value="1"/>
</dbReference>
<dbReference type="FunFam" id="1.10.510.10:FF:000198">
    <property type="entry name" value="receptor protein kinase TMK1"/>
    <property type="match status" value="1"/>
</dbReference>
<keyword evidence="24" id="KW-1185">Reference proteome</keyword>
<dbReference type="AlphaFoldDB" id="A0AAV1DI30"/>
<evidence type="ECO:0000313" key="23">
    <source>
        <dbReference type="EMBL" id="CAI9107348.1"/>
    </source>
</evidence>
<dbReference type="Gene3D" id="3.30.200.20">
    <property type="entry name" value="Phosphorylase Kinase, domain 1"/>
    <property type="match status" value="1"/>
</dbReference>
<feature type="region of interest" description="Disordered" evidence="20">
    <location>
        <begin position="874"/>
        <end position="897"/>
    </location>
</feature>
<evidence type="ECO:0000256" key="8">
    <source>
        <dbReference type="ARBA" id="ARBA00022729"/>
    </source>
</evidence>
<keyword evidence="8" id="KW-0732">Signal</keyword>
<evidence type="ECO:0000256" key="16">
    <source>
        <dbReference type="ARBA" id="ARBA00023180"/>
    </source>
</evidence>
<dbReference type="InterPro" id="IPR001245">
    <property type="entry name" value="Ser-Thr/Tyr_kinase_cat_dom"/>
</dbReference>
<dbReference type="Pfam" id="PF00560">
    <property type="entry name" value="LRR_1"/>
    <property type="match status" value="2"/>
</dbReference>
<feature type="binding site" evidence="19">
    <location>
        <position position="577"/>
    </location>
    <ligand>
        <name>ATP</name>
        <dbReference type="ChEBI" id="CHEBI:30616"/>
    </ligand>
</feature>
<reference evidence="23" key="1">
    <citation type="submission" date="2023-03" db="EMBL/GenBank/DDBJ databases">
        <authorList>
            <person name="Julca I."/>
        </authorList>
    </citation>
    <scope>NUCLEOTIDE SEQUENCE</scope>
</reference>
<dbReference type="Gene3D" id="3.80.10.10">
    <property type="entry name" value="Ribonuclease Inhibitor"/>
    <property type="match status" value="2"/>
</dbReference>